<dbReference type="InParanoid" id="F0XKT7"/>
<dbReference type="eggNOG" id="ENOG502QR0D">
    <property type="taxonomic scope" value="Eukaryota"/>
</dbReference>
<name>F0XKT7_GROCL</name>
<sequence length="529" mass="57829">MGVESDPGTVPTTSPDKKQILPFLCPPSDEEARQYYFGLPSFPRLVGRASAGIERWETFKEQYTRQKHVSHKRPAEKVLSAVGAHKILVCWKDVRPDILTAIDRLPWSSVDVCRIGFSAAAPSERPIVVWVGINGDSTKSCDLPWEDVAEAFRSCRQILDHAGLDDVDCQLRISRVISLAGPRLLKPLPMVYGPWHYIGQRFTASIGLSFSPLERPTLEGSLGVFLTTESKTAGDGPLLAVTCRHVGIPSKDNPDNAYFRFQDDGKKRAVGLSVQSKAKEWIKELSDLKNTTAGSAVGAEVTEFYEAVKVFGSDDARKIGHVILSPPIGLQQTAATWTRDWCLLELDQSKFLGGEKPVNVVDLRTYMAPSAVNELLNSHVRDEKRFEFPDNGLLRLPGVIPLAEIRNPTMCDKDGENCIIVGKRGAISGLTWGAALDLESTVRDCMPDGSIFTSYEWAIHGSLPKKTVPFSGAGDSGAAVFDLQGRLGGFVTRGTKTDLGLDVDITYATPAELGLADIEKEHGQKVVLL</sequence>
<evidence type="ECO:0000313" key="1">
    <source>
        <dbReference type="EMBL" id="EFX01672.1"/>
    </source>
</evidence>
<accession>F0XKT7</accession>
<dbReference type="EMBL" id="GL629788">
    <property type="protein sequence ID" value="EFX01672.1"/>
    <property type="molecule type" value="Genomic_DNA"/>
</dbReference>
<dbReference type="RefSeq" id="XP_014171154.1">
    <property type="nucleotide sequence ID" value="XM_014315679.1"/>
</dbReference>
<reference evidence="1 2" key="1">
    <citation type="journal article" date="2011" name="Proc. Natl. Acad. Sci. U.S.A.">
        <title>Genome and transcriptome analyses of the mountain pine beetle-fungal symbiont Grosmannia clavigera, a lodgepole pine pathogen.</title>
        <authorList>
            <person name="DiGuistini S."/>
            <person name="Wang Y."/>
            <person name="Liao N.Y."/>
            <person name="Taylor G."/>
            <person name="Tanguay P."/>
            <person name="Feau N."/>
            <person name="Henrissat B."/>
            <person name="Chan S.K."/>
            <person name="Hesse-Orce U."/>
            <person name="Alamouti S.M."/>
            <person name="Tsui C.K.M."/>
            <person name="Docking R.T."/>
            <person name="Levasseur A."/>
            <person name="Haridas S."/>
            <person name="Robertson G."/>
            <person name="Birol I."/>
            <person name="Holt R.A."/>
            <person name="Marra M.A."/>
            <person name="Hamelin R.C."/>
            <person name="Hirst M."/>
            <person name="Jones S.J.M."/>
            <person name="Bohlmann J."/>
            <person name="Breuil C."/>
        </authorList>
    </citation>
    <scope>NUCLEOTIDE SEQUENCE [LARGE SCALE GENOMIC DNA]</scope>
    <source>
        <strain evidence="2">kw1407 / UAMH 11150</strain>
    </source>
</reference>
<dbReference type="HOGENOM" id="CLU_024804_2_0_1"/>
<dbReference type="GeneID" id="25981760"/>
<dbReference type="AlphaFoldDB" id="F0XKT7"/>
<dbReference type="OrthoDB" id="5424209at2759"/>
<evidence type="ECO:0000313" key="2">
    <source>
        <dbReference type="Proteomes" id="UP000007796"/>
    </source>
</evidence>
<dbReference type="STRING" id="655863.F0XKT7"/>
<gene>
    <name evidence="1" type="ORF">CMQ_8138</name>
</gene>
<dbReference type="Proteomes" id="UP000007796">
    <property type="component" value="Unassembled WGS sequence"/>
</dbReference>
<protein>
    <submittedName>
        <fullName evidence="1">Uncharacterized protein</fullName>
    </submittedName>
</protein>
<proteinExistence type="predicted"/>
<organism evidence="2">
    <name type="scientific">Grosmannia clavigera (strain kw1407 / UAMH 11150)</name>
    <name type="common">Blue stain fungus</name>
    <name type="synonym">Graphiocladiella clavigera</name>
    <dbReference type="NCBI Taxonomy" id="655863"/>
    <lineage>
        <taxon>Eukaryota</taxon>
        <taxon>Fungi</taxon>
        <taxon>Dikarya</taxon>
        <taxon>Ascomycota</taxon>
        <taxon>Pezizomycotina</taxon>
        <taxon>Sordariomycetes</taxon>
        <taxon>Sordariomycetidae</taxon>
        <taxon>Ophiostomatales</taxon>
        <taxon>Ophiostomataceae</taxon>
        <taxon>Leptographium</taxon>
    </lineage>
</organism>
<keyword evidence="2" id="KW-1185">Reference proteome</keyword>